<keyword evidence="4" id="KW-0347">Helicase</keyword>
<evidence type="ECO:0000256" key="2">
    <source>
        <dbReference type="ARBA" id="ARBA00023163"/>
    </source>
</evidence>
<dbReference type="InterPro" id="IPR001034">
    <property type="entry name" value="DeoR_HTH"/>
</dbReference>
<evidence type="ECO:0000313" key="5">
    <source>
        <dbReference type="Proteomes" id="UP000199452"/>
    </source>
</evidence>
<keyword evidence="4" id="KW-0378">Hydrolase</keyword>
<dbReference type="PROSITE" id="PS51000">
    <property type="entry name" value="HTH_DEOR_2"/>
    <property type="match status" value="1"/>
</dbReference>
<dbReference type="EMBL" id="FMYP01000001">
    <property type="protein sequence ID" value="SDB81124.1"/>
    <property type="molecule type" value="Genomic_DNA"/>
</dbReference>
<dbReference type="PANTHER" id="PTHR30595:SF6">
    <property type="entry name" value="SCHLAFEN ALBA-2 DOMAIN-CONTAINING PROTEIN"/>
    <property type="match status" value="1"/>
</dbReference>
<keyword evidence="2" id="KW-0804">Transcription</keyword>
<protein>
    <submittedName>
        <fullName evidence="4">ATP-dependent DNA helicase RecG</fullName>
    </submittedName>
</protein>
<dbReference type="GO" id="GO:0004386">
    <property type="term" value="F:helicase activity"/>
    <property type="evidence" value="ECO:0007669"/>
    <property type="project" value="UniProtKB-KW"/>
</dbReference>
<dbReference type="STRING" id="1640674.SAMN05216323_100130"/>
<dbReference type="OrthoDB" id="9807907at2"/>
<dbReference type="GO" id="GO:0003700">
    <property type="term" value="F:DNA-binding transcription factor activity"/>
    <property type="evidence" value="ECO:0007669"/>
    <property type="project" value="InterPro"/>
</dbReference>
<organism evidence="4 5">
    <name type="scientific">Williamwhitmania taraxaci</name>
    <dbReference type="NCBI Taxonomy" id="1640674"/>
    <lineage>
        <taxon>Bacteria</taxon>
        <taxon>Pseudomonadati</taxon>
        <taxon>Bacteroidota</taxon>
        <taxon>Bacteroidia</taxon>
        <taxon>Bacteroidales</taxon>
        <taxon>Williamwhitmaniaceae</taxon>
        <taxon>Williamwhitmania</taxon>
    </lineage>
</organism>
<dbReference type="Proteomes" id="UP000199452">
    <property type="component" value="Unassembled WGS sequence"/>
</dbReference>
<proteinExistence type="predicted"/>
<dbReference type="AlphaFoldDB" id="A0A1G6GGQ1"/>
<dbReference type="Pfam" id="PF08220">
    <property type="entry name" value="HTH_DeoR"/>
    <property type="match status" value="1"/>
</dbReference>
<keyword evidence="4" id="KW-0067">ATP-binding</keyword>
<feature type="domain" description="HTH deoR-type" evidence="3">
    <location>
        <begin position="53"/>
        <end position="107"/>
    </location>
</feature>
<dbReference type="SUPFAM" id="SSF46785">
    <property type="entry name" value="Winged helix' DNA-binding domain"/>
    <property type="match status" value="1"/>
</dbReference>
<reference evidence="4 5" key="1">
    <citation type="submission" date="2016-09" db="EMBL/GenBank/DDBJ databases">
        <authorList>
            <person name="Capua I."/>
            <person name="De Benedictis P."/>
            <person name="Joannis T."/>
            <person name="Lombin L.H."/>
            <person name="Cattoli G."/>
        </authorList>
    </citation>
    <scope>NUCLEOTIDE SEQUENCE [LARGE SCALE GENOMIC DNA]</scope>
    <source>
        <strain evidence="4 5">A7P-90m</strain>
    </source>
</reference>
<evidence type="ECO:0000256" key="1">
    <source>
        <dbReference type="ARBA" id="ARBA00023015"/>
    </source>
</evidence>
<evidence type="ECO:0000313" key="4">
    <source>
        <dbReference type="EMBL" id="SDB81124.1"/>
    </source>
</evidence>
<dbReference type="Gene3D" id="1.10.10.10">
    <property type="entry name" value="Winged helix-like DNA-binding domain superfamily/Winged helix DNA-binding domain"/>
    <property type="match status" value="1"/>
</dbReference>
<gene>
    <name evidence="4" type="ORF">SAMN05216323_100130</name>
</gene>
<keyword evidence="1" id="KW-0805">Transcription regulation</keyword>
<keyword evidence="4" id="KW-0547">Nucleotide-binding</keyword>
<keyword evidence="5" id="KW-1185">Reference proteome</keyword>
<dbReference type="PANTHER" id="PTHR30595">
    <property type="entry name" value="GLPR-RELATED TRANSCRIPTIONAL REPRESSOR"/>
    <property type="match status" value="1"/>
</dbReference>
<evidence type="ECO:0000259" key="3">
    <source>
        <dbReference type="PROSITE" id="PS51000"/>
    </source>
</evidence>
<dbReference type="InterPro" id="IPR036388">
    <property type="entry name" value="WH-like_DNA-bd_sf"/>
</dbReference>
<dbReference type="InterPro" id="IPR036390">
    <property type="entry name" value="WH_DNA-bd_sf"/>
</dbReference>
<accession>A0A1G6GGQ1</accession>
<sequence>MVERYGSGIKRILSICRDYGCIRPIFEEIFDGFRVTLFKNSLNDTDRDTDHDTDHRLVMIIRFVQEIGNITTKELANKCAVSQITIKRDIEKLKSQNRLRRVGSAKGGYWEVTN</sequence>
<name>A0A1G6GGQ1_9BACT</name>